<dbReference type="InParanoid" id="A0A409VQ90"/>
<name>A0A409VQ90_9AGAR</name>
<evidence type="ECO:0000313" key="1">
    <source>
        <dbReference type="EMBL" id="PPQ68399.1"/>
    </source>
</evidence>
<gene>
    <name evidence="1" type="ORF">CVT26_006071</name>
</gene>
<dbReference type="AlphaFoldDB" id="A0A409VQ90"/>
<protein>
    <submittedName>
        <fullName evidence="1">Uncharacterized protein</fullName>
    </submittedName>
</protein>
<dbReference type="OrthoDB" id="2423954at2759"/>
<comment type="caution">
    <text evidence="1">The sequence shown here is derived from an EMBL/GenBank/DDBJ whole genome shotgun (WGS) entry which is preliminary data.</text>
</comment>
<keyword evidence="2" id="KW-1185">Reference proteome</keyword>
<sequence length="207" mass="24295">MPRFASVFWDYYYTNDTKFKTDKSHKNAWCNACLERRVVVLQELDRARVGSGELEGIRDYEDLRVAAIEHISPICGKPERMKSHLKNCKSISDDDRTVALLSAQSAEAKSKSRFPSSSYQGMMRTAIMRSRRLLEMLPPEELQAEFNADLYQLFVAVEFPWSMIDEPTFREFMHTWVWADVDIPTRQDMEKAYIERELKHKASDIRR</sequence>
<reference evidence="1 2" key="1">
    <citation type="journal article" date="2018" name="Evol. Lett.">
        <title>Horizontal gene cluster transfer increased hallucinogenic mushroom diversity.</title>
        <authorList>
            <person name="Reynolds H.T."/>
            <person name="Vijayakumar V."/>
            <person name="Gluck-Thaler E."/>
            <person name="Korotkin H.B."/>
            <person name="Matheny P.B."/>
            <person name="Slot J.C."/>
        </authorList>
    </citation>
    <scope>NUCLEOTIDE SEQUENCE [LARGE SCALE GENOMIC DNA]</scope>
    <source>
        <strain evidence="1 2">SRW20</strain>
    </source>
</reference>
<dbReference type="STRING" id="231916.A0A409VQ90"/>
<accession>A0A409VQ90</accession>
<organism evidence="1 2">
    <name type="scientific">Gymnopilus dilepis</name>
    <dbReference type="NCBI Taxonomy" id="231916"/>
    <lineage>
        <taxon>Eukaryota</taxon>
        <taxon>Fungi</taxon>
        <taxon>Dikarya</taxon>
        <taxon>Basidiomycota</taxon>
        <taxon>Agaricomycotina</taxon>
        <taxon>Agaricomycetes</taxon>
        <taxon>Agaricomycetidae</taxon>
        <taxon>Agaricales</taxon>
        <taxon>Agaricineae</taxon>
        <taxon>Hymenogastraceae</taxon>
        <taxon>Gymnopilus</taxon>
    </lineage>
</organism>
<dbReference type="EMBL" id="NHYE01005596">
    <property type="protein sequence ID" value="PPQ68399.1"/>
    <property type="molecule type" value="Genomic_DNA"/>
</dbReference>
<evidence type="ECO:0000313" key="2">
    <source>
        <dbReference type="Proteomes" id="UP000284706"/>
    </source>
</evidence>
<dbReference type="Proteomes" id="UP000284706">
    <property type="component" value="Unassembled WGS sequence"/>
</dbReference>
<proteinExistence type="predicted"/>